<evidence type="ECO:0000313" key="3">
    <source>
        <dbReference type="Proteomes" id="UP000030762"/>
    </source>
</evidence>
<proteinExistence type="predicted"/>
<name>T0S650_SAPDV</name>
<organism evidence="2 3">
    <name type="scientific">Saprolegnia diclina (strain VS20)</name>
    <dbReference type="NCBI Taxonomy" id="1156394"/>
    <lineage>
        <taxon>Eukaryota</taxon>
        <taxon>Sar</taxon>
        <taxon>Stramenopiles</taxon>
        <taxon>Oomycota</taxon>
        <taxon>Saprolegniomycetes</taxon>
        <taxon>Saprolegniales</taxon>
        <taxon>Saprolegniaceae</taxon>
        <taxon>Saprolegnia</taxon>
    </lineage>
</organism>
<dbReference type="OMA" id="MIHREEM"/>
<dbReference type="OrthoDB" id="68676at2759"/>
<accession>T0S650</accession>
<dbReference type="VEuPathDB" id="FungiDB:SDRG_02466"/>
<dbReference type="GeneID" id="19943193"/>
<dbReference type="InParanoid" id="T0S650"/>
<dbReference type="AlphaFoldDB" id="T0S650"/>
<protein>
    <recommendedName>
        <fullName evidence="1">Band 7 domain-containing protein</fullName>
    </recommendedName>
</protein>
<dbReference type="InterPro" id="IPR036013">
    <property type="entry name" value="Band_7/SPFH_dom_sf"/>
</dbReference>
<dbReference type="InterPro" id="IPR001107">
    <property type="entry name" value="Band_7"/>
</dbReference>
<sequence>MQAEHAKTNDISIPLVLVRKYPHLLDAPFKMWPGLNMFWPSYYRVSHIVTNHAVTYSAPVQRCATSDNVMNDIDISINFQVDDAVKFIYLLGFNELISQITEEAIRLVHSVRHDQVDDLREVFASGRKKDLNQKFIYLLGFNELISQITEEAIRLVHSVRHDQVDDLREEFASGRKKDLNQKLPEKLSGTLERTTAFKTKMEEQEKKQENDMRILVSEETQLLTAIQKEMIARSRTSSQSTSELTRRQKLRFDAEAKMEVLCIDQRSICDAKVLRARGQKDIAAAAASAMATKLRNDAITVKVENVKQLARIDAAVKAAEGLRAAADTEGKAASLLAAKRATKKNHVEVDLVRTTTIVLSGTSGQALVDRVCASDQDSPAY</sequence>
<feature type="domain" description="Band 7" evidence="1">
    <location>
        <begin position="33"/>
        <end position="133"/>
    </location>
</feature>
<dbReference type="EMBL" id="JH767136">
    <property type="protein sequence ID" value="EQC40578.1"/>
    <property type="molecule type" value="Genomic_DNA"/>
</dbReference>
<evidence type="ECO:0000259" key="1">
    <source>
        <dbReference type="Pfam" id="PF01145"/>
    </source>
</evidence>
<dbReference type="SUPFAM" id="SSF117892">
    <property type="entry name" value="Band 7/SPFH domain"/>
    <property type="match status" value="1"/>
</dbReference>
<keyword evidence="3" id="KW-1185">Reference proteome</keyword>
<evidence type="ECO:0000313" key="2">
    <source>
        <dbReference type="EMBL" id="EQC40578.1"/>
    </source>
</evidence>
<dbReference type="RefSeq" id="XP_008606277.1">
    <property type="nucleotide sequence ID" value="XM_008608055.1"/>
</dbReference>
<dbReference type="STRING" id="1156394.T0S650"/>
<dbReference type="Pfam" id="PF01145">
    <property type="entry name" value="Band_7"/>
    <property type="match status" value="1"/>
</dbReference>
<gene>
    <name evidence="2" type="ORF">SDRG_02466</name>
</gene>
<reference evidence="2 3" key="1">
    <citation type="submission" date="2012-04" db="EMBL/GenBank/DDBJ databases">
        <title>The Genome Sequence of Saprolegnia declina VS20.</title>
        <authorList>
            <consortium name="The Broad Institute Genome Sequencing Platform"/>
            <person name="Russ C."/>
            <person name="Nusbaum C."/>
            <person name="Tyler B."/>
            <person name="van West P."/>
            <person name="Dieguez-Uribeondo J."/>
            <person name="de Bruijn I."/>
            <person name="Tripathy S."/>
            <person name="Jiang R."/>
            <person name="Young S.K."/>
            <person name="Zeng Q."/>
            <person name="Gargeya S."/>
            <person name="Fitzgerald M."/>
            <person name="Haas B."/>
            <person name="Abouelleil A."/>
            <person name="Alvarado L."/>
            <person name="Arachchi H.M."/>
            <person name="Berlin A."/>
            <person name="Chapman S.B."/>
            <person name="Goldberg J."/>
            <person name="Griggs A."/>
            <person name="Gujja S."/>
            <person name="Hansen M."/>
            <person name="Howarth C."/>
            <person name="Imamovic A."/>
            <person name="Larimer J."/>
            <person name="McCowen C."/>
            <person name="Montmayeur A."/>
            <person name="Murphy C."/>
            <person name="Neiman D."/>
            <person name="Pearson M."/>
            <person name="Priest M."/>
            <person name="Roberts A."/>
            <person name="Saif S."/>
            <person name="Shea T."/>
            <person name="Sisk P."/>
            <person name="Sykes S."/>
            <person name="Wortman J."/>
            <person name="Nusbaum C."/>
            <person name="Birren B."/>
        </authorList>
    </citation>
    <scope>NUCLEOTIDE SEQUENCE [LARGE SCALE GENOMIC DNA]</scope>
    <source>
        <strain evidence="2 3">VS20</strain>
    </source>
</reference>
<dbReference type="Proteomes" id="UP000030762">
    <property type="component" value="Unassembled WGS sequence"/>
</dbReference>
<dbReference type="eggNOG" id="ENOG502QZM8">
    <property type="taxonomic scope" value="Eukaryota"/>
</dbReference>